<evidence type="ECO:0000313" key="2">
    <source>
        <dbReference type="EMBL" id="GEU71340.1"/>
    </source>
</evidence>
<name>A0A6L2MCD5_TANCI</name>
<reference evidence="2" key="1">
    <citation type="journal article" date="2019" name="Sci. Rep.">
        <title>Draft genome of Tanacetum cinerariifolium, the natural source of mosquito coil.</title>
        <authorList>
            <person name="Yamashiro T."/>
            <person name="Shiraishi A."/>
            <person name="Satake H."/>
            <person name="Nakayama K."/>
        </authorList>
    </citation>
    <scope>NUCLEOTIDE SEQUENCE</scope>
</reference>
<accession>A0A6L2MCD5</accession>
<proteinExistence type="predicted"/>
<sequence length="89" mass="11092">MELQGRLHEMMSRWKAIRTKRIPKGLQDFEFKSTQKEEDTNVRNREGSFNQELEDQRNRYWQKERLKKRRRRKRKFGPGIEIISQKRQD</sequence>
<dbReference type="EMBL" id="BKCJ010006290">
    <property type="protein sequence ID" value="GEU71340.1"/>
    <property type="molecule type" value="Genomic_DNA"/>
</dbReference>
<comment type="caution">
    <text evidence="2">The sequence shown here is derived from an EMBL/GenBank/DDBJ whole genome shotgun (WGS) entry which is preliminary data.</text>
</comment>
<feature type="region of interest" description="Disordered" evidence="1">
    <location>
        <begin position="66"/>
        <end position="89"/>
    </location>
</feature>
<gene>
    <name evidence="2" type="ORF">Tci_043318</name>
</gene>
<dbReference type="AlphaFoldDB" id="A0A6L2MCD5"/>
<organism evidence="2">
    <name type="scientific">Tanacetum cinerariifolium</name>
    <name type="common">Dalmatian daisy</name>
    <name type="synonym">Chrysanthemum cinerariifolium</name>
    <dbReference type="NCBI Taxonomy" id="118510"/>
    <lineage>
        <taxon>Eukaryota</taxon>
        <taxon>Viridiplantae</taxon>
        <taxon>Streptophyta</taxon>
        <taxon>Embryophyta</taxon>
        <taxon>Tracheophyta</taxon>
        <taxon>Spermatophyta</taxon>
        <taxon>Magnoliopsida</taxon>
        <taxon>eudicotyledons</taxon>
        <taxon>Gunneridae</taxon>
        <taxon>Pentapetalae</taxon>
        <taxon>asterids</taxon>
        <taxon>campanulids</taxon>
        <taxon>Asterales</taxon>
        <taxon>Asteraceae</taxon>
        <taxon>Asteroideae</taxon>
        <taxon>Anthemideae</taxon>
        <taxon>Anthemidinae</taxon>
        <taxon>Tanacetum</taxon>
    </lineage>
</organism>
<evidence type="ECO:0000256" key="1">
    <source>
        <dbReference type="SAM" id="MobiDB-lite"/>
    </source>
</evidence>
<protein>
    <submittedName>
        <fullName evidence="2">Uncharacterized protein</fullName>
    </submittedName>
</protein>
<feature type="compositionally biased region" description="Basic residues" evidence="1">
    <location>
        <begin position="66"/>
        <end position="76"/>
    </location>
</feature>